<organism evidence="11 12">
    <name type="scientific">Paracholeplasma manati</name>
    <dbReference type="NCBI Taxonomy" id="591373"/>
    <lineage>
        <taxon>Bacteria</taxon>
        <taxon>Bacillati</taxon>
        <taxon>Mycoplasmatota</taxon>
        <taxon>Mollicutes</taxon>
        <taxon>Acholeplasmatales</taxon>
        <taxon>Acholeplasmataceae</taxon>
        <taxon>Paracholeplasma</taxon>
    </lineage>
</organism>
<dbReference type="InterPro" id="IPR006685">
    <property type="entry name" value="MscS_channel_2nd"/>
</dbReference>
<reference evidence="11" key="1">
    <citation type="submission" date="2022-09" db="EMBL/GenBank/DDBJ databases">
        <title>Novel Mycoplasma species identified in domestic and wild animals.</title>
        <authorList>
            <person name="Volokhov D.V."/>
            <person name="Furtak V.A."/>
            <person name="Zagorodnyaya T.A."/>
        </authorList>
    </citation>
    <scope>NUCLEOTIDE SEQUENCE</scope>
    <source>
        <strain evidence="11">Oakley</strain>
    </source>
</reference>
<feature type="domain" description="Mechanosensitive ion channel transmembrane helices 2/3" evidence="10">
    <location>
        <begin position="103"/>
        <end position="143"/>
    </location>
</feature>
<dbReference type="EMBL" id="JAOVQM010000001">
    <property type="protein sequence ID" value="MCV2231476.1"/>
    <property type="molecule type" value="Genomic_DNA"/>
</dbReference>
<feature type="domain" description="Mechanosensitive ion channel MscS" evidence="8">
    <location>
        <begin position="145"/>
        <end position="201"/>
    </location>
</feature>
<evidence type="ECO:0000256" key="2">
    <source>
        <dbReference type="ARBA" id="ARBA00008017"/>
    </source>
</evidence>
<accession>A0ABT2Y413</accession>
<dbReference type="Gene3D" id="2.30.30.60">
    <property type="match status" value="1"/>
</dbReference>
<comment type="similarity">
    <text evidence="2">Belongs to the MscS (TC 1.A.23) family.</text>
</comment>
<evidence type="ECO:0000313" key="11">
    <source>
        <dbReference type="EMBL" id="MCV2231476.1"/>
    </source>
</evidence>
<evidence type="ECO:0000259" key="9">
    <source>
        <dbReference type="Pfam" id="PF21082"/>
    </source>
</evidence>
<feature type="transmembrane region" description="Helical" evidence="7">
    <location>
        <begin position="62"/>
        <end position="83"/>
    </location>
</feature>
<protein>
    <submittedName>
        <fullName evidence="11">Mechanosensitive ion channel family protein</fullName>
    </submittedName>
</protein>
<dbReference type="SUPFAM" id="SSF50182">
    <property type="entry name" value="Sm-like ribonucleoproteins"/>
    <property type="match status" value="1"/>
</dbReference>
<keyword evidence="3" id="KW-1003">Cell membrane</keyword>
<evidence type="ECO:0000256" key="4">
    <source>
        <dbReference type="ARBA" id="ARBA00022692"/>
    </source>
</evidence>
<keyword evidence="4 7" id="KW-0812">Transmembrane</keyword>
<feature type="transmembrane region" description="Helical" evidence="7">
    <location>
        <begin position="12"/>
        <end position="31"/>
    </location>
</feature>
<dbReference type="RefSeq" id="WP_263607598.1">
    <property type="nucleotide sequence ID" value="NZ_JAOVQM010000001.1"/>
</dbReference>
<dbReference type="PANTHER" id="PTHR30460:SF0">
    <property type="entry name" value="MODERATE CONDUCTANCE MECHANOSENSITIVE CHANNEL YBIO"/>
    <property type="match status" value="1"/>
</dbReference>
<name>A0ABT2Y413_9MOLU</name>
<dbReference type="Gene3D" id="1.10.287.1260">
    <property type="match status" value="1"/>
</dbReference>
<dbReference type="PANTHER" id="PTHR30460">
    <property type="entry name" value="MODERATE CONDUCTANCE MECHANOSENSITIVE CHANNEL YBIO"/>
    <property type="match status" value="1"/>
</dbReference>
<evidence type="ECO:0000313" key="12">
    <source>
        <dbReference type="Proteomes" id="UP001177160"/>
    </source>
</evidence>
<feature type="transmembrane region" description="Helical" evidence="7">
    <location>
        <begin position="126"/>
        <end position="146"/>
    </location>
</feature>
<dbReference type="InterPro" id="IPR045276">
    <property type="entry name" value="YbiO_bact"/>
</dbReference>
<sequence>MKLNKKQITTIVFGSLAGIFLLLAILGKYIFKPGTLLYELSADNIGKFFGIVDFFDNNVPNIVETIAVVVFLWVISKVFELILKLITLRGKKSRTIANLLASMIKYGVLIVGAFLILSAWGVQTPTLLASLGILGLALTFGAQSLVEDILAGLFIIFEDQFEINDIIQIGDFRGRVTDIGVRVTKFEDINGDIKIINNSDIRGAINTTNKLSPAICDVSVSYGANLKDIEEVIKKNLHRLKEAIPHIKEGPFYYGVQELGASGVVLRIYAKCEENDKYGVRRQLNREIKLIFDENNIEIPFNQIVVHQAKE</sequence>
<dbReference type="InterPro" id="IPR010920">
    <property type="entry name" value="LSM_dom_sf"/>
</dbReference>
<evidence type="ECO:0000256" key="3">
    <source>
        <dbReference type="ARBA" id="ARBA00022475"/>
    </source>
</evidence>
<keyword evidence="5 7" id="KW-1133">Transmembrane helix</keyword>
<keyword evidence="12" id="KW-1185">Reference proteome</keyword>
<dbReference type="Pfam" id="PF00924">
    <property type="entry name" value="MS_channel_2nd"/>
    <property type="match status" value="1"/>
</dbReference>
<evidence type="ECO:0000259" key="8">
    <source>
        <dbReference type="Pfam" id="PF00924"/>
    </source>
</evidence>
<dbReference type="Proteomes" id="UP001177160">
    <property type="component" value="Unassembled WGS sequence"/>
</dbReference>
<dbReference type="InterPro" id="IPR011014">
    <property type="entry name" value="MscS_channel_TM-2"/>
</dbReference>
<keyword evidence="6 7" id="KW-0472">Membrane</keyword>
<evidence type="ECO:0000256" key="6">
    <source>
        <dbReference type="ARBA" id="ARBA00023136"/>
    </source>
</evidence>
<dbReference type="Pfam" id="PF21088">
    <property type="entry name" value="MS_channel_1st"/>
    <property type="match status" value="1"/>
</dbReference>
<dbReference type="InterPro" id="IPR023408">
    <property type="entry name" value="MscS_beta-dom_sf"/>
</dbReference>
<evidence type="ECO:0000259" key="10">
    <source>
        <dbReference type="Pfam" id="PF21088"/>
    </source>
</evidence>
<dbReference type="SUPFAM" id="SSF82861">
    <property type="entry name" value="Mechanosensitive channel protein MscS (YggB), transmembrane region"/>
    <property type="match status" value="1"/>
</dbReference>
<dbReference type="Pfam" id="PF21082">
    <property type="entry name" value="MS_channel_3rd"/>
    <property type="match status" value="1"/>
</dbReference>
<dbReference type="InterPro" id="IPR049278">
    <property type="entry name" value="MS_channel_C"/>
</dbReference>
<evidence type="ECO:0000256" key="5">
    <source>
        <dbReference type="ARBA" id="ARBA00022989"/>
    </source>
</evidence>
<comment type="caution">
    <text evidence="11">The sequence shown here is derived from an EMBL/GenBank/DDBJ whole genome shotgun (WGS) entry which is preliminary data.</text>
</comment>
<feature type="transmembrane region" description="Helical" evidence="7">
    <location>
        <begin position="95"/>
        <end position="120"/>
    </location>
</feature>
<dbReference type="InterPro" id="IPR011066">
    <property type="entry name" value="MscS_channel_C_sf"/>
</dbReference>
<comment type="subcellular location">
    <subcellularLocation>
        <location evidence="1">Cell membrane</location>
        <topology evidence="1">Multi-pass membrane protein</topology>
    </subcellularLocation>
</comment>
<dbReference type="Gene3D" id="3.30.70.100">
    <property type="match status" value="1"/>
</dbReference>
<evidence type="ECO:0000256" key="1">
    <source>
        <dbReference type="ARBA" id="ARBA00004651"/>
    </source>
</evidence>
<proteinExistence type="inferred from homology"/>
<dbReference type="SUPFAM" id="SSF82689">
    <property type="entry name" value="Mechanosensitive channel protein MscS (YggB), C-terminal domain"/>
    <property type="match status" value="1"/>
</dbReference>
<feature type="domain" description="Mechanosensitive ion channel MscS C-terminal" evidence="9">
    <location>
        <begin position="216"/>
        <end position="299"/>
    </location>
</feature>
<gene>
    <name evidence="11" type="ORF">N7548_01365</name>
</gene>
<dbReference type="InterPro" id="IPR049142">
    <property type="entry name" value="MS_channel_1st"/>
</dbReference>
<evidence type="ECO:0000256" key="7">
    <source>
        <dbReference type="SAM" id="Phobius"/>
    </source>
</evidence>